<sequence>MSDLAKRFIQNPLLKPADLEPSNSQLVIVSLLNPGVFVFKNKIWLLVRVAENVKPKEGYISIPKLNANKEIEIKEVSINDPELIIEDVRVVNYQGEDYLTTVSHLRLLCSDNGIDFTEDENYPALFGNGELENFGIEDCRVTQIKETYYLTYTAVSNCGVGVGLRTTKDWRNFEELGMIFPPHNKDCAIFEGKIEGKYYALHRPSSAVIGGSYIWLAESDDGLQWGNHKCLIKTRNNLWDSARVGAGASPIKTKAGWLAIYHGADEHHKYGLGAFLLDLENPSLVLGRTIDSIMQPLEKYEKYGFFGEVVFTNGHIVNGDKLTIYYGAADEVICAADFSISEILNKINKIHSYLA</sequence>
<reference evidence="4 5" key="1">
    <citation type="submission" date="2019-04" db="EMBL/GenBank/DDBJ databases">
        <title>Pedobacter sp. AR-2-6 sp. nov., isolated from Arctic soil.</title>
        <authorList>
            <person name="Dahal R.H."/>
            <person name="Kim D.-U."/>
        </authorList>
    </citation>
    <scope>NUCLEOTIDE SEQUENCE [LARGE SCALE GENOMIC DNA]</scope>
    <source>
        <strain evidence="4 5">AR-2-6</strain>
    </source>
</reference>
<evidence type="ECO:0000256" key="1">
    <source>
        <dbReference type="ARBA" id="ARBA00022676"/>
    </source>
</evidence>
<dbReference type="InterPro" id="IPR023296">
    <property type="entry name" value="Glyco_hydro_beta-prop_sf"/>
</dbReference>
<accession>A0A4U1BXM4</accession>
<proteinExistence type="inferred from homology"/>
<keyword evidence="4" id="KW-0378">Hydrolase</keyword>
<comment type="caution">
    <text evidence="4">The sequence shown here is derived from an EMBL/GenBank/DDBJ whole genome shotgun (WGS) entry which is preliminary data.</text>
</comment>
<gene>
    <name evidence="4" type="ORF">FA045_17095</name>
</gene>
<keyword evidence="5" id="KW-1185">Reference proteome</keyword>
<dbReference type="PANTHER" id="PTHR34106:SF5">
    <property type="entry name" value="GLYCOSIDASE"/>
    <property type="match status" value="1"/>
</dbReference>
<organism evidence="4 5">
    <name type="scientific">Pedobacter cryotolerans</name>
    <dbReference type="NCBI Taxonomy" id="2571270"/>
    <lineage>
        <taxon>Bacteria</taxon>
        <taxon>Pseudomonadati</taxon>
        <taxon>Bacteroidota</taxon>
        <taxon>Sphingobacteriia</taxon>
        <taxon>Sphingobacteriales</taxon>
        <taxon>Sphingobacteriaceae</taxon>
        <taxon>Pedobacter</taxon>
    </lineage>
</organism>
<keyword evidence="2" id="KW-0808">Transferase</keyword>
<dbReference type="PIRSF" id="PIRSF016202">
    <property type="entry name" value="PH1107"/>
    <property type="match status" value="1"/>
</dbReference>
<dbReference type="GO" id="GO:0016757">
    <property type="term" value="F:glycosyltransferase activity"/>
    <property type="evidence" value="ECO:0007669"/>
    <property type="project" value="UniProtKB-KW"/>
</dbReference>
<protein>
    <submittedName>
        <fullName evidence="4">Glycosidase</fullName>
    </submittedName>
</protein>
<evidence type="ECO:0000256" key="3">
    <source>
        <dbReference type="ARBA" id="ARBA00024356"/>
    </source>
</evidence>
<name>A0A4U1BXM4_9SPHI</name>
<dbReference type="Pfam" id="PF04041">
    <property type="entry name" value="Glyco_hydro_130"/>
    <property type="match status" value="1"/>
</dbReference>
<dbReference type="AlphaFoldDB" id="A0A4U1BXM4"/>
<evidence type="ECO:0000313" key="5">
    <source>
        <dbReference type="Proteomes" id="UP000310477"/>
    </source>
</evidence>
<dbReference type="EMBL" id="SWBO01000014">
    <property type="protein sequence ID" value="TKB97104.1"/>
    <property type="molecule type" value="Genomic_DNA"/>
</dbReference>
<dbReference type="CDD" id="cd18612">
    <property type="entry name" value="GH130_Lin0857-like"/>
    <property type="match status" value="1"/>
</dbReference>
<keyword evidence="4" id="KW-0326">Glycosidase</keyword>
<evidence type="ECO:0000256" key="2">
    <source>
        <dbReference type="ARBA" id="ARBA00022679"/>
    </source>
</evidence>
<dbReference type="OrthoDB" id="9775877at2"/>
<comment type="similarity">
    <text evidence="3">Belongs to the glycosyl hydrolase 130 family.</text>
</comment>
<dbReference type="RefSeq" id="WP_136878303.1">
    <property type="nucleotide sequence ID" value="NZ_SWBO01000014.1"/>
</dbReference>
<dbReference type="Gene3D" id="2.115.10.20">
    <property type="entry name" value="Glycosyl hydrolase domain, family 43"/>
    <property type="match status" value="1"/>
</dbReference>
<dbReference type="PANTHER" id="PTHR34106">
    <property type="entry name" value="GLYCOSIDASE"/>
    <property type="match status" value="1"/>
</dbReference>
<keyword evidence="1" id="KW-0328">Glycosyltransferase</keyword>
<dbReference type="InterPro" id="IPR007184">
    <property type="entry name" value="Mannoside_phosphorylase"/>
</dbReference>
<dbReference type="Proteomes" id="UP000310477">
    <property type="component" value="Unassembled WGS sequence"/>
</dbReference>
<dbReference type="SUPFAM" id="SSF75005">
    <property type="entry name" value="Arabinanase/levansucrase/invertase"/>
    <property type="match status" value="1"/>
</dbReference>
<dbReference type="GO" id="GO:0016798">
    <property type="term" value="F:hydrolase activity, acting on glycosyl bonds"/>
    <property type="evidence" value="ECO:0007669"/>
    <property type="project" value="UniProtKB-KW"/>
</dbReference>
<evidence type="ECO:0000313" key="4">
    <source>
        <dbReference type="EMBL" id="TKB97104.1"/>
    </source>
</evidence>